<evidence type="ECO:0000313" key="2">
    <source>
        <dbReference type="EMBL" id="XCJ69763.1"/>
    </source>
</evidence>
<feature type="compositionally biased region" description="Low complexity" evidence="1">
    <location>
        <begin position="261"/>
        <end position="272"/>
    </location>
</feature>
<dbReference type="EMBL" id="CP159534">
    <property type="protein sequence ID" value="XCJ69763.1"/>
    <property type="molecule type" value="Genomic_DNA"/>
</dbReference>
<accession>A0AAU8IN89</accession>
<dbReference type="InterPro" id="IPR027417">
    <property type="entry name" value="P-loop_NTPase"/>
</dbReference>
<dbReference type="Pfam" id="PF13671">
    <property type="entry name" value="AAA_33"/>
    <property type="match status" value="1"/>
</dbReference>
<name>A0AAU8IN89_9ACTN</name>
<dbReference type="KEGG" id="stac:ABII15_07225"/>
<dbReference type="AlphaFoldDB" id="A0AAU8IN89"/>
<dbReference type="Gene3D" id="3.40.50.300">
    <property type="entry name" value="P-loop containing nucleotide triphosphate hydrolases"/>
    <property type="match status" value="1"/>
</dbReference>
<organism evidence="2">
    <name type="scientific">Streptomyces tabacisoli</name>
    <dbReference type="NCBI Taxonomy" id="3156398"/>
    <lineage>
        <taxon>Bacteria</taxon>
        <taxon>Bacillati</taxon>
        <taxon>Actinomycetota</taxon>
        <taxon>Actinomycetes</taxon>
        <taxon>Kitasatosporales</taxon>
        <taxon>Streptomycetaceae</taxon>
        <taxon>Streptomyces</taxon>
    </lineage>
</organism>
<gene>
    <name evidence="2" type="ORF">ABII15_07225</name>
</gene>
<dbReference type="RefSeq" id="WP_353941432.1">
    <property type="nucleotide sequence ID" value="NZ_CP159534.1"/>
</dbReference>
<proteinExistence type="predicted"/>
<sequence length="281" mass="30596">MTDVLWLGGPPGAGKSTVAERLARRYGLRRYHADTRTWAHRDRALAAGVPAAERFERLSPADRWAAPVDELYAMALHHERGPMVADDVRALPPAPLTIAEGTVITPRLVDALPGRAALWLLPTPELLEERLAERELAPGPLALYRRLAEVVETEVRASGAPFLRIDGATDTVRAVEDRWARHLAAGPHAAGREERRALLREANEAVVAQYDGFFARPWAPDGRDTAEADFSCACGDTACTDRVRRRIAAVDPAEPSHRDTQAGWEAAAGALRAETETGEGT</sequence>
<evidence type="ECO:0000256" key="1">
    <source>
        <dbReference type="SAM" id="MobiDB-lite"/>
    </source>
</evidence>
<dbReference type="SUPFAM" id="SSF52540">
    <property type="entry name" value="P-loop containing nucleoside triphosphate hydrolases"/>
    <property type="match status" value="1"/>
</dbReference>
<reference evidence="2" key="1">
    <citation type="submission" date="2024-06" db="EMBL/GenBank/DDBJ databases">
        <title>Streptomyces sp. strain HUAS MG91 genome sequences.</title>
        <authorList>
            <person name="Mo P."/>
        </authorList>
    </citation>
    <scope>NUCLEOTIDE SEQUENCE</scope>
    <source>
        <strain evidence="2">HUAS MG91</strain>
    </source>
</reference>
<feature type="region of interest" description="Disordered" evidence="1">
    <location>
        <begin position="251"/>
        <end position="281"/>
    </location>
</feature>
<protein>
    <submittedName>
        <fullName evidence="2">Uncharacterized protein</fullName>
    </submittedName>
</protein>